<dbReference type="Proteomes" id="UP001064048">
    <property type="component" value="Chromosome 7"/>
</dbReference>
<dbReference type="EMBL" id="CM046107">
    <property type="protein sequence ID" value="KAI8432052.1"/>
    <property type="molecule type" value="Genomic_DNA"/>
</dbReference>
<reference evidence="1 2" key="1">
    <citation type="journal article" date="2022" name="Genome Biol. Evol.">
        <title>The Spruce Budworm Genome: Reconstructing the Evolutionary History of Antifreeze Proteins.</title>
        <authorList>
            <person name="Beliveau C."/>
            <person name="Gagne P."/>
            <person name="Picq S."/>
            <person name="Vernygora O."/>
            <person name="Keeling C.I."/>
            <person name="Pinkney K."/>
            <person name="Doucet D."/>
            <person name="Wen F."/>
            <person name="Johnston J.S."/>
            <person name="Maaroufi H."/>
            <person name="Boyle B."/>
            <person name="Laroche J."/>
            <person name="Dewar K."/>
            <person name="Juretic N."/>
            <person name="Blackburn G."/>
            <person name="Nisole A."/>
            <person name="Brunet B."/>
            <person name="Brandao M."/>
            <person name="Lumley L."/>
            <person name="Duan J."/>
            <person name="Quan G."/>
            <person name="Lucarotti C.J."/>
            <person name="Roe A.D."/>
            <person name="Sperling F.A.H."/>
            <person name="Levesque R.C."/>
            <person name="Cusson M."/>
        </authorList>
    </citation>
    <scope>NUCLEOTIDE SEQUENCE [LARGE SCALE GENOMIC DNA]</scope>
    <source>
        <strain evidence="1">Glfc:IPQL:Cfum</strain>
    </source>
</reference>
<proteinExistence type="predicted"/>
<name>A0ACC0K6D6_CHOFU</name>
<accession>A0ACC0K6D6</accession>
<evidence type="ECO:0000313" key="2">
    <source>
        <dbReference type="Proteomes" id="UP001064048"/>
    </source>
</evidence>
<keyword evidence="2" id="KW-1185">Reference proteome</keyword>
<gene>
    <name evidence="1" type="ORF">MSG28_004571</name>
</gene>
<comment type="caution">
    <text evidence="1">The sequence shown here is derived from an EMBL/GenBank/DDBJ whole genome shotgun (WGS) entry which is preliminary data.</text>
</comment>
<protein>
    <submittedName>
        <fullName evidence="1">Uncharacterized protein</fullName>
    </submittedName>
</protein>
<sequence>MENEQVCLLMVERSTAHKHLQHQGYCRCVGQPRGLRWDTSSASNFTGCLTLHRLNTTVQALLLAAGLASEMVGSNPGGPCTRFVLKNGTLSYWKSQSEVARKPQGQIGLGEACKISRNEGAATFEIFTGSRTYYLTADSNATMEDWIRVLQNVQRRNATKLLLSQRKTISRRSRAG</sequence>
<organism evidence="1 2">
    <name type="scientific">Choristoneura fumiferana</name>
    <name type="common">Spruce budworm moth</name>
    <name type="synonym">Archips fumiferana</name>
    <dbReference type="NCBI Taxonomy" id="7141"/>
    <lineage>
        <taxon>Eukaryota</taxon>
        <taxon>Metazoa</taxon>
        <taxon>Ecdysozoa</taxon>
        <taxon>Arthropoda</taxon>
        <taxon>Hexapoda</taxon>
        <taxon>Insecta</taxon>
        <taxon>Pterygota</taxon>
        <taxon>Neoptera</taxon>
        <taxon>Endopterygota</taxon>
        <taxon>Lepidoptera</taxon>
        <taxon>Glossata</taxon>
        <taxon>Ditrysia</taxon>
        <taxon>Tortricoidea</taxon>
        <taxon>Tortricidae</taxon>
        <taxon>Tortricinae</taxon>
        <taxon>Choristoneura</taxon>
    </lineage>
</organism>
<evidence type="ECO:0000313" key="1">
    <source>
        <dbReference type="EMBL" id="KAI8432052.1"/>
    </source>
</evidence>